<organism evidence="1">
    <name type="scientific">human gut metagenome</name>
    <dbReference type="NCBI Taxonomy" id="408170"/>
    <lineage>
        <taxon>unclassified sequences</taxon>
        <taxon>metagenomes</taxon>
        <taxon>organismal metagenomes</taxon>
    </lineage>
</organism>
<dbReference type="EMBL" id="AJWY01012463">
    <property type="protein sequence ID" value="EKC49869.1"/>
    <property type="molecule type" value="Genomic_DNA"/>
</dbReference>
<name>K1S380_9ZZZZ</name>
<protein>
    <submittedName>
        <fullName evidence="1">Uncharacterized protein</fullName>
    </submittedName>
</protein>
<gene>
    <name evidence="1" type="ORF">LEA_18180</name>
</gene>
<feature type="non-terminal residue" evidence="1">
    <location>
        <position position="170"/>
    </location>
</feature>
<accession>K1S380</accession>
<reference evidence="1" key="1">
    <citation type="journal article" date="2013" name="Environ. Microbiol.">
        <title>Microbiota from the distal guts of lean and obese adolescents exhibit partial functional redundancy besides clear differences in community structure.</title>
        <authorList>
            <person name="Ferrer M."/>
            <person name="Ruiz A."/>
            <person name="Lanza F."/>
            <person name="Haange S.B."/>
            <person name="Oberbach A."/>
            <person name="Till H."/>
            <person name="Bargiela R."/>
            <person name="Campoy C."/>
            <person name="Segura M.T."/>
            <person name="Richter M."/>
            <person name="von Bergen M."/>
            <person name="Seifert J."/>
            <person name="Suarez A."/>
        </authorList>
    </citation>
    <scope>NUCLEOTIDE SEQUENCE</scope>
</reference>
<evidence type="ECO:0000313" key="1">
    <source>
        <dbReference type="EMBL" id="EKC49869.1"/>
    </source>
</evidence>
<dbReference type="AlphaFoldDB" id="K1S380"/>
<feature type="non-terminal residue" evidence="1">
    <location>
        <position position="1"/>
    </location>
</feature>
<comment type="caution">
    <text evidence="1">The sequence shown here is derived from an EMBL/GenBank/DDBJ whole genome shotgun (WGS) entry which is preliminary data.</text>
</comment>
<sequence length="170" mass="19547">SLTSLEGKYYSELSDTIKGSFNNTKIRILQFSIVNEPSLTPEQEDKVKKEIFTRYNSGIIALKPQKIERAAYINDPLVRGLKTKLEQDSEFSQKCQHVLMPKRKQTLKDRDKINYILSRARNVLSMQHIPIQSYAGASSKSDVIRNYLLLKVEKEPIDITIGTFELIINK</sequence>
<proteinExistence type="predicted"/>